<evidence type="ECO:0000256" key="5">
    <source>
        <dbReference type="SAM" id="Phobius"/>
    </source>
</evidence>
<comment type="subcellular location">
    <subcellularLocation>
        <location evidence="1">Membrane</location>
        <topology evidence="1">Multi-pass membrane protein</topology>
    </subcellularLocation>
</comment>
<evidence type="ECO:0000256" key="4">
    <source>
        <dbReference type="ARBA" id="ARBA00023136"/>
    </source>
</evidence>
<evidence type="ECO:0000256" key="2">
    <source>
        <dbReference type="ARBA" id="ARBA00022692"/>
    </source>
</evidence>
<dbReference type="AlphaFoldDB" id="A0A7W9YYZ9"/>
<dbReference type="GO" id="GO:0008273">
    <property type="term" value="F:calcium, potassium:sodium antiporter activity"/>
    <property type="evidence" value="ECO:0007669"/>
    <property type="project" value="TreeGrafter"/>
</dbReference>
<feature type="domain" description="Sodium/calcium exchanger membrane region" evidence="6">
    <location>
        <begin position="3"/>
        <end position="143"/>
    </location>
</feature>
<dbReference type="Pfam" id="PF01699">
    <property type="entry name" value="Na_Ca_ex"/>
    <property type="match status" value="2"/>
</dbReference>
<accession>A0A7W9YYZ9</accession>
<feature type="transmembrane region" description="Helical" evidence="5">
    <location>
        <begin position="77"/>
        <end position="95"/>
    </location>
</feature>
<dbReference type="NCBIfam" id="TIGR00367">
    <property type="entry name" value="calcium/sodium antiporter"/>
    <property type="match status" value="1"/>
</dbReference>
<dbReference type="GO" id="GO:0005262">
    <property type="term" value="F:calcium channel activity"/>
    <property type="evidence" value="ECO:0007669"/>
    <property type="project" value="TreeGrafter"/>
</dbReference>
<evidence type="ECO:0000313" key="7">
    <source>
        <dbReference type="EMBL" id="MBB6180930.1"/>
    </source>
</evidence>
<feature type="transmembrane region" description="Helical" evidence="5">
    <location>
        <begin position="104"/>
        <end position="121"/>
    </location>
</feature>
<evidence type="ECO:0000259" key="6">
    <source>
        <dbReference type="Pfam" id="PF01699"/>
    </source>
</evidence>
<organism evidence="7 8">
    <name type="scientific">Pseudorhizobium flavum</name>
    <dbReference type="NCBI Taxonomy" id="1335061"/>
    <lineage>
        <taxon>Bacteria</taxon>
        <taxon>Pseudomonadati</taxon>
        <taxon>Pseudomonadota</taxon>
        <taxon>Alphaproteobacteria</taxon>
        <taxon>Hyphomicrobiales</taxon>
        <taxon>Rhizobiaceae</taxon>
        <taxon>Rhizobium/Agrobacterium group</taxon>
        <taxon>Pseudorhizobium</taxon>
    </lineage>
</organism>
<dbReference type="InterPro" id="IPR004837">
    <property type="entry name" value="NaCa_Exmemb"/>
</dbReference>
<dbReference type="Gene3D" id="1.20.1420.30">
    <property type="entry name" value="NCX, central ion-binding region"/>
    <property type="match status" value="1"/>
</dbReference>
<sequence length="325" mass="33321">MMIWVMLVGGLGFLLVGGELLVRGAVRVASQLGVSPLIIGLTLVGFGTSAPELVTSVQAALSNAPGIAFGNIVGSNIANLLLILGASSLVTPIIVQSSALRRDAVVMVAVAVLFSVLSPLFPMGRLIGLIFVAGLAIYIYAAFRQETATEPDHGAAFDKGLAAQEADPALSPTAPAEGSLLMPLLTSLAGLAIVVLGGYLLVNGAVALARSFGISETVIGLTIVAVGTSMPELVTSLVAAVRREADVAFGNIIGSNIYNILGIGGVTALIAPSQVPPQIVGFDNVLMVAVSALVIFFAYTGRRLTRLEGGVLVAGYGGYVWWLWP</sequence>
<dbReference type="Proteomes" id="UP000535501">
    <property type="component" value="Unassembled WGS sequence"/>
</dbReference>
<evidence type="ECO:0000313" key="8">
    <source>
        <dbReference type="Proteomes" id="UP000535501"/>
    </source>
</evidence>
<protein>
    <submittedName>
        <fullName evidence="7">Cation:H+ antiporter</fullName>
    </submittedName>
</protein>
<keyword evidence="4 5" id="KW-0472">Membrane</keyword>
<dbReference type="GO" id="GO:0006874">
    <property type="term" value="P:intracellular calcium ion homeostasis"/>
    <property type="evidence" value="ECO:0007669"/>
    <property type="project" value="TreeGrafter"/>
</dbReference>
<dbReference type="InterPro" id="IPR044880">
    <property type="entry name" value="NCX_ion-bd_dom_sf"/>
</dbReference>
<dbReference type="PANTHER" id="PTHR10846:SF8">
    <property type="entry name" value="INNER MEMBRANE PROTEIN YRBG"/>
    <property type="match status" value="1"/>
</dbReference>
<keyword evidence="2 5" id="KW-0812">Transmembrane</keyword>
<dbReference type="EMBL" id="JACHEJ010000007">
    <property type="protein sequence ID" value="MBB6180930.1"/>
    <property type="molecule type" value="Genomic_DNA"/>
</dbReference>
<dbReference type="PANTHER" id="PTHR10846">
    <property type="entry name" value="SODIUM/POTASSIUM/CALCIUM EXCHANGER"/>
    <property type="match status" value="1"/>
</dbReference>
<feature type="transmembrane region" description="Helical" evidence="5">
    <location>
        <begin position="127"/>
        <end position="143"/>
    </location>
</feature>
<name>A0A7W9YYZ9_9HYPH</name>
<evidence type="ECO:0000256" key="3">
    <source>
        <dbReference type="ARBA" id="ARBA00022989"/>
    </source>
</evidence>
<feature type="domain" description="Sodium/calcium exchanger membrane region" evidence="6">
    <location>
        <begin position="184"/>
        <end position="324"/>
    </location>
</feature>
<feature type="transmembrane region" description="Helical" evidence="5">
    <location>
        <begin position="218"/>
        <end position="241"/>
    </location>
</feature>
<dbReference type="InterPro" id="IPR004481">
    <property type="entry name" value="K/Na/Ca-exchanger"/>
</dbReference>
<dbReference type="RefSeq" id="WP_077547702.1">
    <property type="nucleotide sequence ID" value="NZ_JACHEJ010000007.1"/>
</dbReference>
<evidence type="ECO:0000256" key="1">
    <source>
        <dbReference type="ARBA" id="ARBA00004141"/>
    </source>
</evidence>
<dbReference type="Gene3D" id="6.10.280.80">
    <property type="entry name" value="NCX, peripheral helical region"/>
    <property type="match status" value="1"/>
</dbReference>
<keyword evidence="8" id="KW-1185">Reference proteome</keyword>
<proteinExistence type="predicted"/>
<feature type="transmembrane region" description="Helical" evidence="5">
    <location>
        <begin position="253"/>
        <end position="273"/>
    </location>
</feature>
<feature type="transmembrane region" description="Helical" evidence="5">
    <location>
        <begin position="188"/>
        <end position="212"/>
    </location>
</feature>
<feature type="transmembrane region" description="Helical" evidence="5">
    <location>
        <begin position="307"/>
        <end position="324"/>
    </location>
</feature>
<feature type="transmembrane region" description="Helical" evidence="5">
    <location>
        <begin position="279"/>
        <end position="300"/>
    </location>
</feature>
<dbReference type="GO" id="GO:0005886">
    <property type="term" value="C:plasma membrane"/>
    <property type="evidence" value="ECO:0007669"/>
    <property type="project" value="TreeGrafter"/>
</dbReference>
<comment type="caution">
    <text evidence="7">The sequence shown here is derived from an EMBL/GenBank/DDBJ whole genome shotgun (WGS) entry which is preliminary data.</text>
</comment>
<gene>
    <name evidence="7" type="ORF">HNQ75_002913</name>
</gene>
<keyword evidence="3 5" id="KW-1133">Transmembrane helix</keyword>
<reference evidence="7 8" key="1">
    <citation type="submission" date="2020-08" db="EMBL/GenBank/DDBJ databases">
        <title>Genomic Encyclopedia of Type Strains, Phase IV (KMG-IV): sequencing the most valuable type-strain genomes for metagenomic binning, comparative biology and taxonomic classification.</title>
        <authorList>
            <person name="Goeker M."/>
        </authorList>
    </citation>
    <scope>NUCLEOTIDE SEQUENCE [LARGE SCALE GENOMIC DNA]</scope>
    <source>
        <strain evidence="7 8">DSM 102134</strain>
    </source>
</reference>